<reference evidence="2" key="1">
    <citation type="submission" date="2020-04" db="EMBL/GenBank/DDBJ databases">
        <title>Hybrid Assembly of Korean Phytophthora infestans isolates.</title>
        <authorList>
            <person name="Prokchorchik M."/>
            <person name="Lee Y."/>
            <person name="Seo J."/>
            <person name="Cho J.-H."/>
            <person name="Park Y.-E."/>
            <person name="Jang D.-C."/>
            <person name="Im J.-S."/>
            <person name="Choi J.-G."/>
            <person name="Park H.-J."/>
            <person name="Lee G.-B."/>
            <person name="Lee Y.-G."/>
            <person name="Hong S.-Y."/>
            <person name="Cho K."/>
            <person name="Sohn K.H."/>
        </authorList>
    </citation>
    <scope>NUCLEOTIDE SEQUENCE</scope>
    <source>
        <strain evidence="2">KR_1_A1</strain>
    </source>
</reference>
<evidence type="ECO:0000256" key="1">
    <source>
        <dbReference type="SAM" id="Coils"/>
    </source>
</evidence>
<protein>
    <submittedName>
        <fullName evidence="2">Uncharacterized protein</fullName>
    </submittedName>
</protein>
<keyword evidence="4" id="KW-1185">Reference proteome</keyword>
<accession>A0A833WGJ1</accession>
<dbReference type="EMBL" id="WSZM01000128">
    <property type="protein sequence ID" value="KAF4041208.1"/>
    <property type="molecule type" value="Genomic_DNA"/>
</dbReference>
<evidence type="ECO:0000313" key="2">
    <source>
        <dbReference type="EMBL" id="KAF4041208.1"/>
    </source>
</evidence>
<organism evidence="2 4">
    <name type="scientific">Phytophthora infestans</name>
    <name type="common">Potato late blight agent</name>
    <name type="synonym">Botrytis infestans</name>
    <dbReference type="NCBI Taxonomy" id="4787"/>
    <lineage>
        <taxon>Eukaryota</taxon>
        <taxon>Sar</taxon>
        <taxon>Stramenopiles</taxon>
        <taxon>Oomycota</taxon>
        <taxon>Peronosporomycetes</taxon>
        <taxon>Peronosporales</taxon>
        <taxon>Peronosporaceae</taxon>
        <taxon>Phytophthora</taxon>
    </lineage>
</organism>
<feature type="coiled-coil region" evidence="1">
    <location>
        <begin position="380"/>
        <end position="407"/>
    </location>
</feature>
<gene>
    <name evidence="2" type="ORF">GN244_ATG06555</name>
    <name evidence="3" type="ORF">GN244_ATG06561</name>
</gene>
<proteinExistence type="predicted"/>
<comment type="caution">
    <text evidence="2">The sequence shown here is derived from an EMBL/GenBank/DDBJ whole genome shotgun (WGS) entry which is preliminary data.</text>
</comment>
<name>A0A833WGJ1_PHYIN</name>
<dbReference type="Proteomes" id="UP000602510">
    <property type="component" value="Unassembled WGS sequence"/>
</dbReference>
<sequence length="434" mass="49374">MVASTKTSGGALRTKPHILGGSNNLVAERNRREKVEEALQTTQQNLRTVAQDLTPQVHKLAQAVEALQLEKRHQLQLDEASQELLETLQEQINEVEKRQQQCCVVDCRIENAVKELDDQSTADRFELRELISRLQEVQDEQATEIRLLHQELGASKTFLAQRMNAIEDAVTSVRSEIARGSEEQHANVQSHAGKLDELDEKLFALDKELLKVKLALPVSVKAQIPASFTDQRSASIATGRASRMDVTSIDDLAVSFRIQELAADLEAVKADSIAYRSEDRQQFDALTNRLREAAKSHHALKKEVEIRLQDMRACYDQMIIKIPSELSRRLQKAQAAWDDEIETLKASVLTLEAFYNVQKRKESIAAFKSQSSSRLVDPEQQKLLEHVKRLQRELSSLREEHDSHRTRIDADLLGLYDWTRNQVTSIRRPSGEYE</sequence>
<dbReference type="EMBL" id="WSZM01000128">
    <property type="protein sequence ID" value="KAF4041214.1"/>
    <property type="molecule type" value="Genomic_DNA"/>
</dbReference>
<evidence type="ECO:0000313" key="3">
    <source>
        <dbReference type="EMBL" id="KAF4041214.1"/>
    </source>
</evidence>
<dbReference type="AlphaFoldDB" id="A0A833WGJ1"/>
<feature type="coiled-coil region" evidence="1">
    <location>
        <begin position="25"/>
        <end position="101"/>
    </location>
</feature>
<keyword evidence="1" id="KW-0175">Coiled coil</keyword>
<evidence type="ECO:0000313" key="4">
    <source>
        <dbReference type="Proteomes" id="UP000602510"/>
    </source>
</evidence>